<gene>
    <name evidence="3" type="ORF">IFR04_008260</name>
</gene>
<organism evidence="3 4">
    <name type="scientific">Cadophora malorum</name>
    <dbReference type="NCBI Taxonomy" id="108018"/>
    <lineage>
        <taxon>Eukaryota</taxon>
        <taxon>Fungi</taxon>
        <taxon>Dikarya</taxon>
        <taxon>Ascomycota</taxon>
        <taxon>Pezizomycotina</taxon>
        <taxon>Leotiomycetes</taxon>
        <taxon>Helotiales</taxon>
        <taxon>Ploettnerulaceae</taxon>
        <taxon>Cadophora</taxon>
    </lineage>
</organism>
<dbReference type="SMART" id="SM00950">
    <property type="entry name" value="Piwi"/>
    <property type="match status" value="1"/>
</dbReference>
<evidence type="ECO:0000313" key="3">
    <source>
        <dbReference type="EMBL" id="KAG4418635.1"/>
    </source>
</evidence>
<dbReference type="GO" id="GO:0003676">
    <property type="term" value="F:nucleic acid binding"/>
    <property type="evidence" value="ECO:0007669"/>
    <property type="project" value="InterPro"/>
</dbReference>
<sequence length="616" mass="68645">METPDDLLKILNIISWKSITKPGSRIGKVGNKIHPEEQPPEYAAARRKKADDYFLRDGFFTSMRPKDGSILLNINTVTEAFLSPINLQTWMKMAFHNRNPSPKEFAIRLKSIRITLDLHEASRAWIICDYRGKSVSETKFNKGGVEKFGLSTTNKPNDLVRMVQVDTKKLRGPSILYKKEDVKKQGQPSIYRSGWKIEDQGSIIDQKGASRLFILPLHSTKLLSPSEKNAAKKNAEIAAHSKLVRESGIPTAAAALAKALTDYSITPNIDLKINFKMKGVSHTISIGAPGKGPSGAPLRTMIAGADGMMKERVLAWQAKSQMDADLKKAGWKAQLPDRILFYRDGVSESQYGMVLHEEKDQIMRRCQAAFDALCKNGNIPKVAKVWGPKLTLVVVTKRHHARFYPWMVFVNDDPQNDKNLDYGTVVDTQVITPYNWSFYLQSHDSQLGTVRSALYVVTWDDCKYTPSDLHKFTNNICWTSARAAKILSVCTPARYADLLCDRLRCYMKPALEGVYTPAALETEPGTESSEAKFPKSPKSPKSPSPRSPSAKSPGIRSSSNPNTAASGVQGAPSTYDDGSRSVEDYAADPNIWMARQPTDGRKNPWHPRLGGCMFYL</sequence>
<dbReference type="AlphaFoldDB" id="A0A8H7TBN3"/>
<keyword evidence="4" id="KW-1185">Reference proteome</keyword>
<feature type="compositionally biased region" description="Polar residues" evidence="1">
    <location>
        <begin position="555"/>
        <end position="566"/>
    </location>
</feature>
<evidence type="ECO:0000313" key="4">
    <source>
        <dbReference type="Proteomes" id="UP000664132"/>
    </source>
</evidence>
<dbReference type="InterPro" id="IPR036397">
    <property type="entry name" value="RNaseH_sf"/>
</dbReference>
<dbReference type="InterPro" id="IPR003165">
    <property type="entry name" value="Piwi"/>
</dbReference>
<dbReference type="EMBL" id="JAFJYH010000124">
    <property type="protein sequence ID" value="KAG4418635.1"/>
    <property type="molecule type" value="Genomic_DNA"/>
</dbReference>
<protein>
    <recommendedName>
        <fullName evidence="2">Piwi domain-containing protein</fullName>
    </recommendedName>
</protein>
<evidence type="ECO:0000256" key="1">
    <source>
        <dbReference type="SAM" id="MobiDB-lite"/>
    </source>
</evidence>
<feature type="domain" description="Piwi" evidence="2">
    <location>
        <begin position="336"/>
        <end position="508"/>
    </location>
</feature>
<proteinExistence type="predicted"/>
<name>A0A8H7TBN3_9HELO</name>
<feature type="region of interest" description="Disordered" evidence="1">
    <location>
        <begin position="521"/>
        <end position="582"/>
    </location>
</feature>
<dbReference type="Proteomes" id="UP000664132">
    <property type="component" value="Unassembled WGS sequence"/>
</dbReference>
<dbReference type="PANTHER" id="PTHR22891">
    <property type="entry name" value="EUKARYOTIC TRANSLATION INITIATION FACTOR 2C"/>
    <property type="match status" value="1"/>
</dbReference>
<evidence type="ECO:0000259" key="2">
    <source>
        <dbReference type="PROSITE" id="PS50822"/>
    </source>
</evidence>
<dbReference type="Gene3D" id="3.30.420.10">
    <property type="entry name" value="Ribonuclease H-like superfamily/Ribonuclease H"/>
    <property type="match status" value="1"/>
</dbReference>
<reference evidence="3" key="1">
    <citation type="submission" date="2021-02" db="EMBL/GenBank/DDBJ databases">
        <title>Genome sequence Cadophora malorum strain M34.</title>
        <authorList>
            <person name="Stefanovic E."/>
            <person name="Vu D."/>
            <person name="Scully C."/>
            <person name="Dijksterhuis J."/>
            <person name="Roader J."/>
            <person name="Houbraken J."/>
        </authorList>
    </citation>
    <scope>NUCLEOTIDE SEQUENCE</scope>
    <source>
        <strain evidence="3">M34</strain>
    </source>
</reference>
<accession>A0A8H7TBN3</accession>
<dbReference type="PROSITE" id="PS50822">
    <property type="entry name" value="PIWI"/>
    <property type="match status" value="1"/>
</dbReference>
<comment type="caution">
    <text evidence="3">The sequence shown here is derived from an EMBL/GenBank/DDBJ whole genome shotgun (WGS) entry which is preliminary data.</text>
</comment>
<dbReference type="OrthoDB" id="10252740at2759"/>
<dbReference type="Pfam" id="PF02171">
    <property type="entry name" value="Piwi"/>
    <property type="match status" value="1"/>
</dbReference>
<dbReference type="SUPFAM" id="SSF53098">
    <property type="entry name" value="Ribonuclease H-like"/>
    <property type="match status" value="1"/>
</dbReference>
<dbReference type="InterPro" id="IPR012337">
    <property type="entry name" value="RNaseH-like_sf"/>
</dbReference>